<dbReference type="AlphaFoldDB" id="I0IHW9"/>
<evidence type="ECO:0000259" key="1">
    <source>
        <dbReference type="Pfam" id="PF12697"/>
    </source>
</evidence>
<dbReference type="HOGENOM" id="CLU_888115_0_0_0"/>
<reference evidence="2 3" key="1">
    <citation type="submission" date="2012-02" db="EMBL/GenBank/DDBJ databases">
        <title>Complete genome sequence of Phycisphaera mikurensis NBRC 102666.</title>
        <authorList>
            <person name="Ankai A."/>
            <person name="Hosoyama A."/>
            <person name="Terui Y."/>
            <person name="Sekine M."/>
            <person name="Fukai R."/>
            <person name="Kato Y."/>
            <person name="Nakamura S."/>
            <person name="Yamada-Narita S."/>
            <person name="Kawakoshi A."/>
            <person name="Fukunaga Y."/>
            <person name="Yamazaki S."/>
            <person name="Fujita N."/>
        </authorList>
    </citation>
    <scope>NUCLEOTIDE SEQUENCE [LARGE SCALE GENOMIC DNA]</scope>
    <source>
        <strain evidence="3">NBRC 102666 / KCTC 22515 / FYK2301M01</strain>
    </source>
</reference>
<name>I0IHW9_PHYMF</name>
<dbReference type="PANTHER" id="PTHR43689:SF8">
    <property type="entry name" value="ALPHA_BETA-HYDROLASES SUPERFAMILY PROTEIN"/>
    <property type="match status" value="1"/>
</dbReference>
<dbReference type="SUPFAM" id="SSF53474">
    <property type="entry name" value="alpha/beta-Hydrolases"/>
    <property type="match status" value="1"/>
</dbReference>
<keyword evidence="3" id="KW-1185">Reference proteome</keyword>
<protein>
    <recommendedName>
        <fullName evidence="1">AB hydrolase-1 domain-containing protein</fullName>
    </recommendedName>
</protein>
<evidence type="ECO:0000313" key="3">
    <source>
        <dbReference type="Proteomes" id="UP000007881"/>
    </source>
</evidence>
<dbReference type="Proteomes" id="UP000007881">
    <property type="component" value="Chromosome"/>
</dbReference>
<dbReference type="STRING" id="1142394.PSMK_26980"/>
<dbReference type="Pfam" id="PF12697">
    <property type="entry name" value="Abhydrolase_6"/>
    <property type="match status" value="1"/>
</dbReference>
<organism evidence="2 3">
    <name type="scientific">Phycisphaera mikurensis (strain NBRC 102666 / KCTC 22515 / FYK2301M01)</name>
    <dbReference type="NCBI Taxonomy" id="1142394"/>
    <lineage>
        <taxon>Bacteria</taxon>
        <taxon>Pseudomonadati</taxon>
        <taxon>Planctomycetota</taxon>
        <taxon>Phycisphaerae</taxon>
        <taxon>Phycisphaerales</taxon>
        <taxon>Phycisphaeraceae</taxon>
        <taxon>Phycisphaera</taxon>
    </lineage>
</organism>
<dbReference type="OrthoDB" id="9777090at2"/>
<dbReference type="eggNOG" id="COG1073">
    <property type="taxonomic scope" value="Bacteria"/>
</dbReference>
<dbReference type="PANTHER" id="PTHR43689">
    <property type="entry name" value="HYDROLASE"/>
    <property type="match status" value="1"/>
</dbReference>
<dbReference type="EMBL" id="AP012338">
    <property type="protein sequence ID" value="BAM04857.1"/>
    <property type="molecule type" value="Genomic_DNA"/>
</dbReference>
<evidence type="ECO:0000313" key="2">
    <source>
        <dbReference type="EMBL" id="BAM04857.1"/>
    </source>
</evidence>
<feature type="domain" description="AB hydrolase-1" evidence="1">
    <location>
        <begin position="95"/>
        <end position="300"/>
    </location>
</feature>
<gene>
    <name evidence="2" type="ordered locus">PSMK_26980</name>
</gene>
<accession>I0IHW9</accession>
<dbReference type="KEGG" id="phm:PSMK_26980"/>
<dbReference type="Gene3D" id="3.40.50.1820">
    <property type="entry name" value="alpha/beta hydrolase"/>
    <property type="match status" value="1"/>
</dbReference>
<dbReference type="InterPro" id="IPR000073">
    <property type="entry name" value="AB_hydrolase_1"/>
</dbReference>
<proteinExistence type="predicted"/>
<sequence>MPRAAVPFPPLMGLLVLLAASGLLIAFAGTWQLVRGTDRPGGRGVAWCIANDRPCDPEDLGLPADRWRDRVFRLSRGEQTRGYEIDGGDPDGPLVLVVHGHSAGRHHAMATLACAVPVASRVAAFDLPGHGSVQKLFSRQGLREPEDVAVVLGQLLAERPAGTPAPPVVLLGYSMGAQISLAAAAGPLRGQLAGVVLLAVYRYHGEPIRAFLREHGLPWWPFQPLGDLFTAVRTRGASRFDRVEAAADVDCPALLLSFRDDPLCPLASAEAIAAAIPHARLEVFDGVDHTDFHLREPQRYTSLVQDFLRSHRP</sequence>
<dbReference type="InterPro" id="IPR029058">
    <property type="entry name" value="AB_hydrolase_fold"/>
</dbReference>